<proteinExistence type="inferred from homology"/>
<sequence>MSIHNKNIKSQFEIHYTALCKKAYFYIEDIDDAKDIVQEVFLKLLDKKNLNDIKDFKSYLNRSVVNASLKWIAKQKKKKKIDHTIEIQKGTEYSIEDSIIKDESSTILNKELNNLPEKCKEIFVLCVLEDLKYQEAADTLGVSINTVKSQIKKAYKILRKSANYHSFLFLLLNKNQ</sequence>
<organism evidence="7 8">
    <name type="scientific">Joostella atrarenae</name>
    <dbReference type="NCBI Taxonomy" id="679257"/>
    <lineage>
        <taxon>Bacteria</taxon>
        <taxon>Pseudomonadati</taxon>
        <taxon>Bacteroidota</taxon>
        <taxon>Flavobacteriia</taxon>
        <taxon>Flavobacteriales</taxon>
        <taxon>Flavobacteriaceae</taxon>
        <taxon>Joostella</taxon>
    </lineage>
</organism>
<evidence type="ECO:0000256" key="3">
    <source>
        <dbReference type="ARBA" id="ARBA00023082"/>
    </source>
</evidence>
<accession>A0ABS9J6F1</accession>
<dbReference type="InterPro" id="IPR013325">
    <property type="entry name" value="RNA_pol_sigma_r2"/>
</dbReference>
<dbReference type="Pfam" id="PF08281">
    <property type="entry name" value="Sigma70_r4_2"/>
    <property type="match status" value="1"/>
</dbReference>
<comment type="similarity">
    <text evidence="1">Belongs to the sigma-70 factor family. ECF subfamily.</text>
</comment>
<evidence type="ECO:0000256" key="4">
    <source>
        <dbReference type="ARBA" id="ARBA00023163"/>
    </source>
</evidence>
<evidence type="ECO:0000256" key="2">
    <source>
        <dbReference type="ARBA" id="ARBA00023015"/>
    </source>
</evidence>
<dbReference type="SUPFAM" id="SSF88946">
    <property type="entry name" value="Sigma2 domain of RNA polymerase sigma factors"/>
    <property type="match status" value="1"/>
</dbReference>
<dbReference type="InterPro" id="IPR013249">
    <property type="entry name" value="RNA_pol_sigma70_r4_t2"/>
</dbReference>
<keyword evidence="8" id="KW-1185">Reference proteome</keyword>
<dbReference type="Gene3D" id="1.10.10.10">
    <property type="entry name" value="Winged helix-like DNA-binding domain superfamily/Winged helix DNA-binding domain"/>
    <property type="match status" value="1"/>
</dbReference>
<evidence type="ECO:0000313" key="8">
    <source>
        <dbReference type="Proteomes" id="UP000829517"/>
    </source>
</evidence>
<gene>
    <name evidence="7" type="ORF">JM658_14295</name>
</gene>
<dbReference type="CDD" id="cd06171">
    <property type="entry name" value="Sigma70_r4"/>
    <property type="match status" value="1"/>
</dbReference>
<reference evidence="7 8" key="1">
    <citation type="submission" date="2021-01" db="EMBL/GenBank/DDBJ databases">
        <title>Genome sequencing of Joostella atrarenae M1-2 (= KCTC 23194).</title>
        <authorList>
            <person name="Zakaria M.R."/>
            <person name="Lam M.Q."/>
            <person name="Chong C.S."/>
        </authorList>
    </citation>
    <scope>NUCLEOTIDE SEQUENCE [LARGE SCALE GENOMIC DNA]</scope>
    <source>
        <strain evidence="7 8">M1-2</strain>
    </source>
</reference>
<dbReference type="PANTHER" id="PTHR43133">
    <property type="entry name" value="RNA POLYMERASE ECF-TYPE SIGMA FACTO"/>
    <property type="match status" value="1"/>
</dbReference>
<dbReference type="InterPro" id="IPR039425">
    <property type="entry name" value="RNA_pol_sigma-70-like"/>
</dbReference>
<dbReference type="EMBL" id="JAETXX010000011">
    <property type="protein sequence ID" value="MCF8716004.1"/>
    <property type="molecule type" value="Genomic_DNA"/>
</dbReference>
<evidence type="ECO:0000256" key="1">
    <source>
        <dbReference type="ARBA" id="ARBA00010641"/>
    </source>
</evidence>
<dbReference type="InterPro" id="IPR007627">
    <property type="entry name" value="RNA_pol_sigma70_r2"/>
</dbReference>
<dbReference type="PANTHER" id="PTHR43133:SF46">
    <property type="entry name" value="RNA POLYMERASE SIGMA-70 FACTOR ECF SUBFAMILY"/>
    <property type="match status" value="1"/>
</dbReference>
<dbReference type="InterPro" id="IPR013324">
    <property type="entry name" value="RNA_pol_sigma_r3/r4-like"/>
</dbReference>
<dbReference type="Gene3D" id="1.10.1740.10">
    <property type="match status" value="1"/>
</dbReference>
<feature type="domain" description="RNA polymerase sigma-70 region 2" evidence="5">
    <location>
        <begin position="13"/>
        <end position="77"/>
    </location>
</feature>
<name>A0ABS9J6F1_9FLAO</name>
<dbReference type="SUPFAM" id="SSF88659">
    <property type="entry name" value="Sigma3 and sigma4 domains of RNA polymerase sigma factors"/>
    <property type="match status" value="1"/>
</dbReference>
<dbReference type="Proteomes" id="UP000829517">
    <property type="component" value="Unassembled WGS sequence"/>
</dbReference>
<evidence type="ECO:0000259" key="6">
    <source>
        <dbReference type="Pfam" id="PF08281"/>
    </source>
</evidence>
<protein>
    <submittedName>
        <fullName evidence="7">Sigma-70 family RNA polymerase sigma factor</fullName>
    </submittedName>
</protein>
<comment type="caution">
    <text evidence="7">The sequence shown here is derived from an EMBL/GenBank/DDBJ whole genome shotgun (WGS) entry which is preliminary data.</text>
</comment>
<dbReference type="InterPro" id="IPR036388">
    <property type="entry name" value="WH-like_DNA-bd_sf"/>
</dbReference>
<dbReference type="RefSeq" id="WP_236959969.1">
    <property type="nucleotide sequence ID" value="NZ_JAETXX010000011.1"/>
</dbReference>
<dbReference type="NCBIfam" id="TIGR02937">
    <property type="entry name" value="sigma70-ECF"/>
    <property type="match status" value="1"/>
</dbReference>
<keyword evidence="2" id="KW-0805">Transcription regulation</keyword>
<keyword evidence="4" id="KW-0804">Transcription</keyword>
<evidence type="ECO:0000313" key="7">
    <source>
        <dbReference type="EMBL" id="MCF8716004.1"/>
    </source>
</evidence>
<dbReference type="Pfam" id="PF04542">
    <property type="entry name" value="Sigma70_r2"/>
    <property type="match status" value="1"/>
</dbReference>
<dbReference type="InterPro" id="IPR014284">
    <property type="entry name" value="RNA_pol_sigma-70_dom"/>
</dbReference>
<keyword evidence="3" id="KW-0731">Sigma factor</keyword>
<feature type="domain" description="RNA polymerase sigma factor 70 region 4 type 2" evidence="6">
    <location>
        <begin position="109"/>
        <end position="156"/>
    </location>
</feature>
<evidence type="ECO:0000259" key="5">
    <source>
        <dbReference type="Pfam" id="PF04542"/>
    </source>
</evidence>